<proteinExistence type="predicted"/>
<evidence type="ECO:0000313" key="2">
    <source>
        <dbReference type="Proteomes" id="UP000824881"/>
    </source>
</evidence>
<dbReference type="Proteomes" id="UP000824881">
    <property type="component" value="Unassembled WGS sequence"/>
</dbReference>
<name>A0ACB7IQ81_PLECO</name>
<accession>A0ACB7IQ81</accession>
<keyword evidence="2" id="KW-1185">Reference proteome</keyword>
<comment type="caution">
    <text evidence="1">The sequence shown here is derived from an EMBL/GenBank/DDBJ whole genome shotgun (WGS) entry which is preliminary data.</text>
</comment>
<reference evidence="1 2" key="1">
    <citation type="journal article" date="2021" name="Appl. Environ. Microbiol.">
        <title>Genetic linkage and physical mapping for an oyster mushroom Pleurotus cornucopiae and QTL analysis for the trait cap color.</title>
        <authorList>
            <person name="Zhang Y."/>
            <person name="Gao W."/>
            <person name="Sonnenberg A."/>
            <person name="Chen Q."/>
            <person name="Zhang J."/>
            <person name="Huang C."/>
        </authorList>
    </citation>
    <scope>NUCLEOTIDE SEQUENCE [LARGE SCALE GENOMIC DNA]</scope>
    <source>
        <strain evidence="1">CCMSSC00406</strain>
    </source>
</reference>
<evidence type="ECO:0000313" key="1">
    <source>
        <dbReference type="EMBL" id="KAG9219751.1"/>
    </source>
</evidence>
<dbReference type="EMBL" id="WQMT02000008">
    <property type="protein sequence ID" value="KAG9219751.1"/>
    <property type="molecule type" value="Genomic_DNA"/>
</dbReference>
<gene>
    <name evidence="1" type="ORF">CCMSSC00406_0008128</name>
</gene>
<protein>
    <submittedName>
        <fullName evidence="1">Uncharacterized protein</fullName>
    </submittedName>
</protein>
<sequence length="100" mass="11895">MVEATWSDWSVHIPERRDYDNRSQVLQKIQERCPLERIDLEVTIDVALSGDIAASDWKDETRRETHIFEEALRPLLDIDILHLVYTMNLQREIGGRFYRP</sequence>
<organism evidence="1 2">
    <name type="scientific">Pleurotus cornucopiae</name>
    <name type="common">Cornucopia mushroom</name>
    <dbReference type="NCBI Taxonomy" id="5321"/>
    <lineage>
        <taxon>Eukaryota</taxon>
        <taxon>Fungi</taxon>
        <taxon>Dikarya</taxon>
        <taxon>Basidiomycota</taxon>
        <taxon>Agaricomycotina</taxon>
        <taxon>Agaricomycetes</taxon>
        <taxon>Agaricomycetidae</taxon>
        <taxon>Agaricales</taxon>
        <taxon>Pleurotineae</taxon>
        <taxon>Pleurotaceae</taxon>
        <taxon>Pleurotus</taxon>
    </lineage>
</organism>